<evidence type="ECO:0000313" key="2">
    <source>
        <dbReference type="EMBL" id="PIN24983.1"/>
    </source>
</evidence>
<keyword evidence="1" id="KW-1133">Transmembrane helix</keyword>
<protein>
    <submittedName>
        <fullName evidence="2">Uncharacterized protein</fullName>
    </submittedName>
</protein>
<proteinExistence type="predicted"/>
<comment type="caution">
    <text evidence="2">The sequence shown here is derived from an EMBL/GenBank/DDBJ whole genome shotgun (WGS) entry which is preliminary data.</text>
</comment>
<feature type="transmembrane region" description="Helical" evidence="1">
    <location>
        <begin position="44"/>
        <end position="64"/>
    </location>
</feature>
<sequence length="81" mass="9610">MVVRMCLFLRVSTFNGLNCPKFGWTCQLKNINNIFSDKYHIFTFYIWSSFWVLCVYVFSTVNCVRNYMIALRKMCLSVLVA</sequence>
<reference evidence="3" key="1">
    <citation type="journal article" date="2018" name="Gigascience">
        <title>Genome assembly of the Pink Ipe (Handroanthus impetiginosus, Bignoniaceae), a highly valued, ecologically keystone Neotropical timber forest tree.</title>
        <authorList>
            <person name="Silva-Junior O.B."/>
            <person name="Grattapaglia D."/>
            <person name="Novaes E."/>
            <person name="Collevatti R.G."/>
        </authorList>
    </citation>
    <scope>NUCLEOTIDE SEQUENCE [LARGE SCALE GENOMIC DNA]</scope>
    <source>
        <strain evidence="3">cv. UFG-1</strain>
    </source>
</reference>
<accession>A0A2G9I5E4</accession>
<name>A0A2G9I5E4_9LAMI</name>
<dbReference type="Proteomes" id="UP000231279">
    <property type="component" value="Unassembled WGS sequence"/>
</dbReference>
<dbReference type="EMBL" id="NKXS01000330">
    <property type="protein sequence ID" value="PIN24983.1"/>
    <property type="molecule type" value="Genomic_DNA"/>
</dbReference>
<organism evidence="2 3">
    <name type="scientific">Handroanthus impetiginosus</name>
    <dbReference type="NCBI Taxonomy" id="429701"/>
    <lineage>
        <taxon>Eukaryota</taxon>
        <taxon>Viridiplantae</taxon>
        <taxon>Streptophyta</taxon>
        <taxon>Embryophyta</taxon>
        <taxon>Tracheophyta</taxon>
        <taxon>Spermatophyta</taxon>
        <taxon>Magnoliopsida</taxon>
        <taxon>eudicotyledons</taxon>
        <taxon>Gunneridae</taxon>
        <taxon>Pentapetalae</taxon>
        <taxon>asterids</taxon>
        <taxon>lamiids</taxon>
        <taxon>Lamiales</taxon>
        <taxon>Bignoniaceae</taxon>
        <taxon>Crescentiina</taxon>
        <taxon>Tabebuia alliance</taxon>
        <taxon>Handroanthus</taxon>
    </lineage>
</organism>
<keyword evidence="3" id="KW-1185">Reference proteome</keyword>
<keyword evidence="1" id="KW-0472">Membrane</keyword>
<gene>
    <name evidence="2" type="ORF">CDL12_02279</name>
</gene>
<evidence type="ECO:0000313" key="3">
    <source>
        <dbReference type="Proteomes" id="UP000231279"/>
    </source>
</evidence>
<dbReference type="AlphaFoldDB" id="A0A2G9I5E4"/>
<keyword evidence="1" id="KW-0812">Transmembrane</keyword>
<evidence type="ECO:0000256" key="1">
    <source>
        <dbReference type="SAM" id="Phobius"/>
    </source>
</evidence>